<evidence type="ECO:0000313" key="2">
    <source>
        <dbReference type="Proteomes" id="UP001153069"/>
    </source>
</evidence>
<accession>A0A9N8F1U5</accession>
<dbReference type="AlphaFoldDB" id="A0A9N8F1U5"/>
<dbReference type="Proteomes" id="UP001153069">
    <property type="component" value="Unassembled WGS sequence"/>
</dbReference>
<comment type="caution">
    <text evidence="1">The sequence shown here is derived from an EMBL/GenBank/DDBJ whole genome shotgun (WGS) entry which is preliminary data.</text>
</comment>
<reference evidence="1" key="1">
    <citation type="submission" date="2020-06" db="EMBL/GenBank/DDBJ databases">
        <authorList>
            <consortium name="Plant Systems Biology data submission"/>
        </authorList>
    </citation>
    <scope>NUCLEOTIDE SEQUENCE</scope>
    <source>
        <strain evidence="1">D6</strain>
    </source>
</reference>
<name>A0A9N8F1U5_9STRA</name>
<sequence length="148" mass="15915">MAVSWQVVAAVSEKDGKQRRAKASFANVDLLIGDHTINYSGPVALQRFGGHSLFRIVVLNEEGTRNTVTLNLPPDAKWIAESPKKVISPITRTKAIKTIVRLPAGNPEGFDKVTITMVWNGEQGSSNVFAQAMVFASTVVTGAIGPLK</sequence>
<keyword evidence="2" id="KW-1185">Reference proteome</keyword>
<proteinExistence type="predicted"/>
<organism evidence="1 2">
    <name type="scientific">Seminavis robusta</name>
    <dbReference type="NCBI Taxonomy" id="568900"/>
    <lineage>
        <taxon>Eukaryota</taxon>
        <taxon>Sar</taxon>
        <taxon>Stramenopiles</taxon>
        <taxon>Ochrophyta</taxon>
        <taxon>Bacillariophyta</taxon>
        <taxon>Bacillariophyceae</taxon>
        <taxon>Bacillariophycidae</taxon>
        <taxon>Naviculales</taxon>
        <taxon>Naviculaceae</taxon>
        <taxon>Seminavis</taxon>
    </lineage>
</organism>
<protein>
    <submittedName>
        <fullName evidence="1">Uncharacterized protein</fullName>
    </submittedName>
</protein>
<dbReference type="EMBL" id="CAICTM010002385">
    <property type="protein sequence ID" value="CAB9529049.1"/>
    <property type="molecule type" value="Genomic_DNA"/>
</dbReference>
<evidence type="ECO:0000313" key="1">
    <source>
        <dbReference type="EMBL" id="CAB9529049.1"/>
    </source>
</evidence>
<gene>
    <name evidence="1" type="ORF">SEMRO_2387_G325790.1</name>
</gene>